<keyword evidence="2" id="KW-1185">Reference proteome</keyword>
<reference evidence="1" key="1">
    <citation type="submission" date="2022-03" db="EMBL/GenBank/DDBJ databases">
        <authorList>
            <person name="Martin H S."/>
        </authorList>
    </citation>
    <scope>NUCLEOTIDE SEQUENCE</scope>
</reference>
<evidence type="ECO:0000313" key="1">
    <source>
        <dbReference type="EMBL" id="CAH2054735.1"/>
    </source>
</evidence>
<dbReference type="Proteomes" id="UP000837857">
    <property type="component" value="Chromosome 21"/>
</dbReference>
<proteinExistence type="predicted"/>
<sequence length="82" mass="8814">MPAHEACIANNVNGHIIREREGISTFVEIGFWAVRIRVGFRMRAVSLSSSAAAGAARECSDACLRPERIASRKCPALKAGDS</sequence>
<organism evidence="1 2">
    <name type="scientific">Iphiclides podalirius</name>
    <name type="common">scarce swallowtail</name>
    <dbReference type="NCBI Taxonomy" id="110791"/>
    <lineage>
        <taxon>Eukaryota</taxon>
        <taxon>Metazoa</taxon>
        <taxon>Ecdysozoa</taxon>
        <taxon>Arthropoda</taxon>
        <taxon>Hexapoda</taxon>
        <taxon>Insecta</taxon>
        <taxon>Pterygota</taxon>
        <taxon>Neoptera</taxon>
        <taxon>Endopterygota</taxon>
        <taxon>Lepidoptera</taxon>
        <taxon>Glossata</taxon>
        <taxon>Ditrysia</taxon>
        <taxon>Papilionoidea</taxon>
        <taxon>Papilionidae</taxon>
        <taxon>Papilioninae</taxon>
        <taxon>Iphiclides</taxon>
    </lineage>
</organism>
<gene>
    <name evidence="1" type="ORF">IPOD504_LOCUS8759</name>
</gene>
<feature type="non-terminal residue" evidence="1">
    <location>
        <position position="1"/>
    </location>
</feature>
<protein>
    <submittedName>
        <fullName evidence="1">Uncharacterized protein</fullName>
    </submittedName>
</protein>
<accession>A0ABN8IGK7</accession>
<name>A0ABN8IGK7_9NEOP</name>
<evidence type="ECO:0000313" key="2">
    <source>
        <dbReference type="Proteomes" id="UP000837857"/>
    </source>
</evidence>
<dbReference type="EMBL" id="OW152833">
    <property type="protein sequence ID" value="CAH2054735.1"/>
    <property type="molecule type" value="Genomic_DNA"/>
</dbReference>